<evidence type="ECO:0000313" key="2">
    <source>
        <dbReference type="EMBL" id="RWR23034.1"/>
    </source>
</evidence>
<dbReference type="CDD" id="cd10146">
    <property type="entry name" value="LabA_like_C"/>
    <property type="match status" value="1"/>
</dbReference>
<comment type="caution">
    <text evidence="2">The sequence shown here is derived from an EMBL/GenBank/DDBJ whole genome shotgun (WGS) entry which is preliminary data.</text>
</comment>
<reference evidence="2 3" key="1">
    <citation type="submission" date="2019-01" db="EMBL/GenBank/DDBJ databases">
        <title>Sinorhodobacter populi sp. nov. isolated from the symptomatic bark tissue of Populus euramericana canker.</title>
        <authorList>
            <person name="Xu G."/>
        </authorList>
    </citation>
    <scope>NUCLEOTIDE SEQUENCE [LARGE SCALE GENOMIC DNA]</scope>
    <source>
        <strain evidence="2 3">SK2B-1</strain>
    </source>
</reference>
<organism evidence="2 3">
    <name type="scientific">Paenirhodobacter populi</name>
    <dbReference type="NCBI Taxonomy" id="2306993"/>
    <lineage>
        <taxon>Bacteria</taxon>
        <taxon>Pseudomonadati</taxon>
        <taxon>Pseudomonadota</taxon>
        <taxon>Alphaproteobacteria</taxon>
        <taxon>Rhodobacterales</taxon>
        <taxon>Rhodobacter group</taxon>
        <taxon>Paenirhodobacter</taxon>
    </lineage>
</organism>
<evidence type="ECO:0000313" key="3">
    <source>
        <dbReference type="Proteomes" id="UP000284476"/>
    </source>
</evidence>
<proteinExistence type="predicted"/>
<gene>
    <name evidence="2" type="ORF">D2T30_05255</name>
</gene>
<reference evidence="2 3" key="2">
    <citation type="submission" date="2019-01" db="EMBL/GenBank/DDBJ databases">
        <authorList>
            <person name="Li Y."/>
        </authorList>
    </citation>
    <scope>NUCLEOTIDE SEQUENCE [LARGE SCALE GENOMIC DNA]</scope>
    <source>
        <strain evidence="2 3">SK2B-1</strain>
    </source>
</reference>
<dbReference type="RefSeq" id="WP_128208018.1">
    <property type="nucleotide sequence ID" value="NZ_JBHRSO010000013.1"/>
</dbReference>
<dbReference type="Proteomes" id="UP000284476">
    <property type="component" value="Unassembled WGS sequence"/>
</dbReference>
<dbReference type="InterPro" id="IPR025605">
    <property type="entry name" value="OST-HTH/LOTUS_dom"/>
</dbReference>
<evidence type="ECO:0000259" key="1">
    <source>
        <dbReference type="Pfam" id="PF12872"/>
    </source>
</evidence>
<dbReference type="InterPro" id="IPR041966">
    <property type="entry name" value="LOTUS-like"/>
</dbReference>
<dbReference type="Gene3D" id="3.30.420.610">
    <property type="entry name" value="LOTUS domain-like"/>
    <property type="match status" value="1"/>
</dbReference>
<sequence length="289" mass="32058">MTLHSDPALRDLQREVQRLLGQCILALQAYELQVKAIVAACEISGPGPASGSEVRRKTLGELVNRLLHDVFTSDENLGSRAATSEPAETGPSFDVRMQLGFATDDMAKVEAGLRELVCMRNELVHHFLQQHELGTLAGCQRAEAALLAASVRIRQHLDELREWASNLDQVRAKASELVNSDAFRDLIVHGKVPWSNTVIVEALHKAAAILAVAGWTSVSEAERWISKEYPDEDPSGYGCSSWRQVIHESGHFELQYRQTMEKRAAWYRVRKSRTPLPNLLKGWGGSPSG</sequence>
<feature type="domain" description="HTH OST-type" evidence="1">
    <location>
        <begin position="194"/>
        <end position="262"/>
    </location>
</feature>
<dbReference type="Pfam" id="PF12872">
    <property type="entry name" value="OST-HTH"/>
    <property type="match status" value="1"/>
</dbReference>
<dbReference type="AlphaFoldDB" id="A0A443JR90"/>
<name>A0A443JR90_9RHOB</name>
<dbReference type="EMBL" id="SAUZ01000004">
    <property type="protein sequence ID" value="RWR23034.1"/>
    <property type="molecule type" value="Genomic_DNA"/>
</dbReference>
<accession>A0A443JR90</accession>
<protein>
    <recommendedName>
        <fullName evidence="1">HTH OST-type domain-containing protein</fullName>
    </recommendedName>
</protein>